<dbReference type="Gene3D" id="3.40.190.150">
    <property type="entry name" value="Bordetella uptake gene, domain 1"/>
    <property type="match status" value="1"/>
</dbReference>
<gene>
    <name evidence="2" type="ORF">H7965_13175</name>
</gene>
<dbReference type="PANTHER" id="PTHR42928">
    <property type="entry name" value="TRICARBOXYLATE-BINDING PROTEIN"/>
    <property type="match status" value="1"/>
</dbReference>
<proteinExistence type="inferred from homology"/>
<comment type="similarity">
    <text evidence="1">Belongs to the UPF0065 (bug) family.</text>
</comment>
<organism evidence="2 3">
    <name type="scientific">Siccirubricoccus deserti</name>
    <dbReference type="NCBI Taxonomy" id="2013562"/>
    <lineage>
        <taxon>Bacteria</taxon>
        <taxon>Pseudomonadati</taxon>
        <taxon>Pseudomonadota</taxon>
        <taxon>Alphaproteobacteria</taxon>
        <taxon>Acetobacterales</taxon>
        <taxon>Roseomonadaceae</taxon>
        <taxon>Siccirubricoccus</taxon>
    </lineage>
</organism>
<dbReference type="InterPro" id="IPR042100">
    <property type="entry name" value="Bug_dom1"/>
</dbReference>
<dbReference type="EMBL" id="JACOMF010000013">
    <property type="protein sequence ID" value="MBC4016270.1"/>
    <property type="molecule type" value="Genomic_DNA"/>
</dbReference>
<reference evidence="2" key="1">
    <citation type="submission" date="2020-08" db="EMBL/GenBank/DDBJ databases">
        <authorList>
            <person name="Hu Y."/>
            <person name="Nguyen S.V."/>
            <person name="Li F."/>
            <person name="Fanning S."/>
        </authorList>
    </citation>
    <scope>NUCLEOTIDE SEQUENCE</scope>
    <source>
        <strain evidence="2">SYSU D8009</strain>
    </source>
</reference>
<protein>
    <submittedName>
        <fullName evidence="2">Tripartite tricarboxylate transporter substrate binding protein</fullName>
    </submittedName>
</protein>
<dbReference type="InterPro" id="IPR005064">
    <property type="entry name" value="BUG"/>
</dbReference>
<dbReference type="SUPFAM" id="SSF53850">
    <property type="entry name" value="Periplasmic binding protein-like II"/>
    <property type="match status" value="1"/>
</dbReference>
<dbReference type="Gene3D" id="3.40.190.10">
    <property type="entry name" value="Periplasmic binding protein-like II"/>
    <property type="match status" value="1"/>
</dbReference>
<dbReference type="Pfam" id="PF03401">
    <property type="entry name" value="TctC"/>
    <property type="match status" value="1"/>
</dbReference>
<comment type="caution">
    <text evidence="2">The sequence shown here is derived from an EMBL/GenBank/DDBJ whole genome shotgun (WGS) entry which is preliminary data.</text>
</comment>
<dbReference type="AlphaFoldDB" id="A0A9X0UHJ9"/>
<accession>A0A9X0UHJ9</accession>
<sequence length="329" mass="34314">MLQDRDGRLGRRGVLSATAMLGIPAARAQGSWPERNITIVVCFPPGGSTDVSARIIGPGIAEQLGKPVVIENRPGAGGNIGIGYVARAAADGYTLLVASSVFVVNASLYRNAPYDPFRDFAYIGTLGASPNLVCVRTDLGINTLAELVAAAKAQPDRFNYASPGIGTTPHLAGEVLKLRTGAPLQHIPFLGAGPAVQAILSGTTEVLIASQGGQVEIAVRNGQIKALAQTGAQRSPDLPDVPTLGELGIKDAVSETFNALYAPAATPAPIVTKLGEAVLQVLSKPDVQQKYRTGGILTLPEGPDGLKARVAREVPLWREVIRQARIAVE</sequence>
<evidence type="ECO:0000313" key="2">
    <source>
        <dbReference type="EMBL" id="MBC4016270.1"/>
    </source>
</evidence>
<dbReference type="RefSeq" id="WP_186771038.1">
    <property type="nucleotide sequence ID" value="NZ_JACOMF010000013.1"/>
</dbReference>
<keyword evidence="3" id="KW-1185">Reference proteome</keyword>
<evidence type="ECO:0000313" key="3">
    <source>
        <dbReference type="Proteomes" id="UP000600101"/>
    </source>
</evidence>
<dbReference type="CDD" id="cd13578">
    <property type="entry name" value="PBP2_Bug27"/>
    <property type="match status" value="1"/>
</dbReference>
<dbReference type="Proteomes" id="UP000600101">
    <property type="component" value="Unassembled WGS sequence"/>
</dbReference>
<dbReference type="PANTHER" id="PTHR42928:SF5">
    <property type="entry name" value="BLR1237 PROTEIN"/>
    <property type="match status" value="1"/>
</dbReference>
<evidence type="ECO:0000256" key="1">
    <source>
        <dbReference type="ARBA" id="ARBA00006987"/>
    </source>
</evidence>
<dbReference type="PIRSF" id="PIRSF017082">
    <property type="entry name" value="YflP"/>
    <property type="match status" value="1"/>
</dbReference>
<name>A0A9X0UHJ9_9PROT</name>